<keyword evidence="2" id="KW-1185">Reference proteome</keyword>
<dbReference type="Gene3D" id="3.90.1140.10">
    <property type="entry name" value="Cyclic phosphodiesterase"/>
    <property type="match status" value="1"/>
</dbReference>
<evidence type="ECO:0000313" key="3">
    <source>
        <dbReference type="WBParaSite" id="PDA_v2.g807.t1"/>
    </source>
</evidence>
<dbReference type="WBParaSite" id="PDA_v2.g807.t1">
    <property type="protein sequence ID" value="PDA_v2.g807.t1"/>
    <property type="gene ID" value="PDA_v2.g807"/>
</dbReference>
<dbReference type="Proteomes" id="UP000887578">
    <property type="component" value="Unplaced"/>
</dbReference>
<dbReference type="AlphaFoldDB" id="A0A914QVM7"/>
<name>A0A914QVM7_9BILA</name>
<dbReference type="InterPro" id="IPR019510">
    <property type="entry name" value="AKAP7-like_phosphoesterase"/>
</dbReference>
<reference evidence="3" key="1">
    <citation type="submission" date="2022-11" db="UniProtKB">
        <authorList>
            <consortium name="WormBaseParasite"/>
        </authorList>
    </citation>
    <scope>IDENTIFICATION</scope>
</reference>
<evidence type="ECO:0000259" key="1">
    <source>
        <dbReference type="Pfam" id="PF10469"/>
    </source>
</evidence>
<protein>
    <submittedName>
        <fullName evidence="3">A-kinase anchor protein 7-like phosphoesterase domain-containing protein</fullName>
    </submittedName>
</protein>
<feature type="domain" description="A-kinase anchor protein 7-like phosphoesterase" evidence="1">
    <location>
        <begin position="5"/>
        <end position="82"/>
    </location>
</feature>
<sequence>MLNFVAAFTSKKLTVINEHPEFNQHLTIARCQQPKRDKKLAKGLIDQKNPEYKLGNEKIKEILLCRMAMDKQNDDFNKIIHSEPLFIDSVDYDISEILIHLVILFMHTQIYR</sequence>
<evidence type="ECO:0000313" key="2">
    <source>
        <dbReference type="Proteomes" id="UP000887578"/>
    </source>
</evidence>
<dbReference type="Pfam" id="PF10469">
    <property type="entry name" value="AKAP7_NLS"/>
    <property type="match status" value="1"/>
</dbReference>
<proteinExistence type="predicted"/>
<accession>A0A914QVM7</accession>
<organism evidence="2 3">
    <name type="scientific">Panagrolaimus davidi</name>
    <dbReference type="NCBI Taxonomy" id="227884"/>
    <lineage>
        <taxon>Eukaryota</taxon>
        <taxon>Metazoa</taxon>
        <taxon>Ecdysozoa</taxon>
        <taxon>Nematoda</taxon>
        <taxon>Chromadorea</taxon>
        <taxon>Rhabditida</taxon>
        <taxon>Tylenchina</taxon>
        <taxon>Panagrolaimomorpha</taxon>
        <taxon>Panagrolaimoidea</taxon>
        <taxon>Panagrolaimidae</taxon>
        <taxon>Panagrolaimus</taxon>
    </lineage>
</organism>